<dbReference type="InterPro" id="IPR015943">
    <property type="entry name" value="WD40/YVTN_repeat-like_dom_sf"/>
</dbReference>
<dbReference type="InterPro" id="IPR027231">
    <property type="entry name" value="Semaphorin"/>
</dbReference>
<dbReference type="Proteomes" id="UP001235939">
    <property type="component" value="Chromosome 18"/>
</dbReference>
<evidence type="ECO:0000256" key="7">
    <source>
        <dbReference type="ARBA" id="ARBA00023157"/>
    </source>
</evidence>
<keyword evidence="10" id="KW-0472">Membrane</keyword>
<proteinExistence type="predicted"/>
<evidence type="ECO:0000256" key="10">
    <source>
        <dbReference type="SAM" id="Phobius"/>
    </source>
</evidence>
<dbReference type="Gene3D" id="2.20.100.10">
    <property type="entry name" value="Thrombospondin type-1 (TSP1) repeat"/>
    <property type="match status" value="4"/>
</dbReference>
<dbReference type="PANTHER" id="PTHR11036:SF79">
    <property type="entry name" value="SEMAPHORIN 5C, ISOFORM A"/>
    <property type="match status" value="1"/>
</dbReference>
<dbReference type="Pfam" id="PF23260">
    <property type="entry name" value="TSP1_2"/>
    <property type="match status" value="1"/>
</dbReference>
<comment type="subcellular location">
    <subcellularLocation>
        <location evidence="1">Membrane</location>
        <topology evidence="1">Single-pass membrane protein</topology>
    </subcellularLocation>
</comment>
<evidence type="ECO:0000256" key="3">
    <source>
        <dbReference type="ARBA" id="ARBA00022737"/>
    </source>
</evidence>
<dbReference type="Pfam" id="PF01403">
    <property type="entry name" value="Sema"/>
    <property type="match status" value="1"/>
</dbReference>
<dbReference type="SUPFAM" id="SSF101912">
    <property type="entry name" value="Sema domain"/>
    <property type="match status" value="1"/>
</dbReference>
<dbReference type="SMART" id="SM00209">
    <property type="entry name" value="TSP1"/>
    <property type="match status" value="4"/>
</dbReference>
<organism evidence="13 14">
    <name type="scientific">Cordylochernes scorpioides</name>
    <dbReference type="NCBI Taxonomy" id="51811"/>
    <lineage>
        <taxon>Eukaryota</taxon>
        <taxon>Metazoa</taxon>
        <taxon>Ecdysozoa</taxon>
        <taxon>Arthropoda</taxon>
        <taxon>Chelicerata</taxon>
        <taxon>Arachnida</taxon>
        <taxon>Pseudoscorpiones</taxon>
        <taxon>Cheliferoidea</taxon>
        <taxon>Chernetidae</taxon>
        <taxon>Cordylochernes</taxon>
    </lineage>
</organism>
<dbReference type="EMBL" id="CP092880">
    <property type="protein sequence ID" value="UYV79623.1"/>
    <property type="molecule type" value="Genomic_DNA"/>
</dbReference>
<evidence type="ECO:0000313" key="14">
    <source>
        <dbReference type="Proteomes" id="UP001235939"/>
    </source>
</evidence>
<keyword evidence="8" id="KW-0325">Glycoprotein</keyword>
<evidence type="ECO:0000256" key="11">
    <source>
        <dbReference type="SAM" id="SignalP"/>
    </source>
</evidence>
<feature type="chain" id="PRO_5045700959" evidence="11">
    <location>
        <begin position="20"/>
        <end position="951"/>
    </location>
</feature>
<keyword evidence="11" id="KW-0732">Signal</keyword>
<dbReference type="SUPFAM" id="SSF103575">
    <property type="entry name" value="Plexin repeat"/>
    <property type="match status" value="1"/>
</dbReference>
<dbReference type="InterPro" id="IPR016201">
    <property type="entry name" value="PSI"/>
</dbReference>
<keyword evidence="7" id="KW-1015">Disulfide bond</keyword>
<evidence type="ECO:0000256" key="2">
    <source>
        <dbReference type="ARBA" id="ARBA00022692"/>
    </source>
</evidence>
<evidence type="ECO:0000256" key="1">
    <source>
        <dbReference type="ARBA" id="ARBA00004167"/>
    </source>
</evidence>
<evidence type="ECO:0000259" key="12">
    <source>
        <dbReference type="PROSITE" id="PS51004"/>
    </source>
</evidence>
<dbReference type="InterPro" id="IPR036352">
    <property type="entry name" value="Semap_dom_sf"/>
</dbReference>
<dbReference type="SMART" id="SM00630">
    <property type="entry name" value="Sema"/>
    <property type="match status" value="1"/>
</dbReference>
<evidence type="ECO:0000256" key="8">
    <source>
        <dbReference type="ARBA" id="ARBA00023180"/>
    </source>
</evidence>
<keyword evidence="3" id="KW-0677">Repeat</keyword>
<dbReference type="SUPFAM" id="SSF82895">
    <property type="entry name" value="TSP-1 type 1 repeat"/>
    <property type="match status" value="4"/>
</dbReference>
<accession>A0ABY6LEL5</accession>
<dbReference type="Gene3D" id="2.130.10.10">
    <property type="entry name" value="YVTN repeat-like/Quinoprotein amine dehydrogenase"/>
    <property type="match status" value="1"/>
</dbReference>
<evidence type="ECO:0000256" key="6">
    <source>
        <dbReference type="ARBA" id="ARBA00022989"/>
    </source>
</evidence>
<dbReference type="SMART" id="SM00423">
    <property type="entry name" value="PSI"/>
    <property type="match status" value="1"/>
</dbReference>
<dbReference type="InterPro" id="IPR000884">
    <property type="entry name" value="TSP1_rpt"/>
</dbReference>
<dbReference type="InterPro" id="IPR057563">
    <property type="entry name" value="Sema5A/B-like_TSP-1"/>
</dbReference>
<evidence type="ECO:0000313" key="13">
    <source>
        <dbReference type="EMBL" id="UYV79623.1"/>
    </source>
</evidence>
<sequence length="951" mass="105844">MPWTLLYLLLLLLVAGIQSRQVHYSVLKPDLGKFEQDDVESYLTIVPDILRYQLLVGARKEVLHTVCEDAMKCLYGLSKTSESVDLRPLETALWPSEEAVITKCQQKGQSRETCRNFVKVVHIYGTRVFACGTNAFSPECSWREVTALNPTQGMVNGVAKCPYDPTQNHTSLITQHGDFFIGGPLDFSSLDFAIYKIMGAPPFLRTVQYDPKWLNEPQFVASYEIGDFVYFFFREIAVEYINCGKVIYSRVARVCKSDQGGQYVLRDNWTTFVKARLNCSLPGPFPFYYHELQGVDYREDEGLFFLTFNTPMNSIPGAAVCAYNISQIEGVFAGPFKVQEDSKSAWERAEVESSPVSLDKLRKCVQCEATRNAVDAVKYQLMDEAVQPVSLSPLHSLDLARFHHIAVDVVPTKYHDRVHVIFVSTVEGTLRKLLVDPGTRDSACLIEELHPLPPGTTHRDIFTMKLIHDTGSLYLGTKTAVVRVPLHRCHQYSTLRECLNSRDPYCGWNLQQVACTPAPNSNHLSDIWKQSVLACPDPATVRPVDGEWGEWGPWHPCDQADGLGCLCQQRACDNPAPANGGQQCHGRAIRITNCTRNGDWTSWSAWSSCSATCGLAKKFRYRTCTSPRPAFGGSECSGLDREDVYCTNNPPCPSESARPSGEWSEWGGWSECTAPCGQGSQRRYRRCRSGNCAGCGEQTQSCNSQPCPEVHKLSIWTPWLIATGPEAPGSGYEEHRFRFSCHANVSDSRMLHLSHYRREVRFCHGPGICSSPGDGTRRVIAQPHCLYSKYVNTAVCPLGQWSCWSEFTPCSAPCGGTRVRRRHCQPLQAKCQGEDTQHVSCSGPAPCDDNSIPVLATQQDVGPNTGLAAGYIVLVALVTFAAGLAVGLALPCRLRAEHSQLLRLSARVDSKANTYVSQHEWADPPTTPHRKEATIRRNSHPIRVNLDSDSF</sequence>
<evidence type="ECO:0000256" key="4">
    <source>
        <dbReference type="ARBA" id="ARBA00022782"/>
    </source>
</evidence>
<feature type="domain" description="Sema" evidence="12">
    <location>
        <begin position="9"/>
        <end position="486"/>
    </location>
</feature>
<dbReference type="PANTHER" id="PTHR11036">
    <property type="entry name" value="SEMAPHORIN"/>
    <property type="match status" value="1"/>
</dbReference>
<evidence type="ECO:0000256" key="5">
    <source>
        <dbReference type="ARBA" id="ARBA00022902"/>
    </source>
</evidence>
<dbReference type="InterPro" id="IPR036383">
    <property type="entry name" value="TSP1_rpt_sf"/>
</dbReference>
<reference evidence="13 14" key="1">
    <citation type="submission" date="2022-01" db="EMBL/GenBank/DDBJ databases">
        <title>A chromosomal length assembly of Cordylochernes scorpioides.</title>
        <authorList>
            <person name="Zeh D."/>
            <person name="Zeh J."/>
        </authorList>
    </citation>
    <scope>NUCLEOTIDE SEQUENCE [LARGE SCALE GENOMIC DNA]</scope>
    <source>
        <strain evidence="13">IN4F17</strain>
        <tissue evidence="13">Whole Body</tissue>
    </source>
</reference>
<dbReference type="InterPro" id="IPR001627">
    <property type="entry name" value="Semap_dom"/>
</dbReference>
<evidence type="ECO:0000256" key="9">
    <source>
        <dbReference type="PROSITE-ProRule" id="PRU00352"/>
    </source>
</evidence>
<feature type="transmembrane region" description="Helical" evidence="10">
    <location>
        <begin position="868"/>
        <end position="890"/>
    </location>
</feature>
<keyword evidence="5" id="KW-0524">Neurogenesis</keyword>
<dbReference type="PROSITE" id="PS50092">
    <property type="entry name" value="TSP1"/>
    <property type="match status" value="4"/>
</dbReference>
<keyword evidence="14" id="KW-1185">Reference proteome</keyword>
<gene>
    <name evidence="13" type="ORF">LAZ67_18000068</name>
</gene>
<keyword evidence="2 10" id="KW-0812">Transmembrane</keyword>
<comment type="caution">
    <text evidence="9">Lacks conserved residue(s) required for the propagation of feature annotation.</text>
</comment>
<feature type="signal peptide" evidence="11">
    <location>
        <begin position="1"/>
        <end position="19"/>
    </location>
</feature>
<dbReference type="Gene3D" id="3.30.1680.10">
    <property type="entry name" value="ligand-binding face of the semaphorins, domain 2"/>
    <property type="match status" value="1"/>
</dbReference>
<name>A0ABY6LEL5_9ARAC</name>
<dbReference type="PROSITE" id="PS51004">
    <property type="entry name" value="SEMA"/>
    <property type="match status" value="1"/>
</dbReference>
<keyword evidence="6 10" id="KW-1133">Transmembrane helix</keyword>
<dbReference type="Pfam" id="PF00090">
    <property type="entry name" value="TSP_1"/>
    <property type="match status" value="4"/>
</dbReference>
<protein>
    <submittedName>
        <fullName evidence="13">SEMA5A</fullName>
    </submittedName>
</protein>
<keyword evidence="4" id="KW-0221">Differentiation</keyword>